<keyword evidence="8" id="KW-0391">Immunity</keyword>
<evidence type="ECO:0000256" key="14">
    <source>
        <dbReference type="SAM" id="Phobius"/>
    </source>
</evidence>
<keyword evidence="9" id="KW-0914">Notch signaling pathway</keyword>
<protein>
    <recommendedName>
        <fullName evidence="3">Nicastrin</fullName>
    </recommendedName>
</protein>
<keyword evidence="4" id="KW-1003">Cell membrane</keyword>
<evidence type="ECO:0000313" key="17">
    <source>
        <dbReference type="Proteomes" id="UP000290572"/>
    </source>
</evidence>
<evidence type="ECO:0000313" key="16">
    <source>
        <dbReference type="EMBL" id="RXN26032.1"/>
    </source>
</evidence>
<feature type="domain" description="Nicastrin small lobe" evidence="15">
    <location>
        <begin position="1"/>
        <end position="132"/>
    </location>
</feature>
<dbReference type="EMBL" id="QBIY01012249">
    <property type="protein sequence ID" value="RXN26032.1"/>
    <property type="molecule type" value="Genomic_DNA"/>
</dbReference>
<keyword evidence="13" id="KW-0325">Glycoprotein</keyword>
<feature type="domain" description="Nicastrin small lobe" evidence="15">
    <location>
        <begin position="266"/>
        <end position="306"/>
    </location>
</feature>
<gene>
    <name evidence="16" type="ORF">ROHU_005757</name>
</gene>
<comment type="caution">
    <text evidence="16">The sequence shown here is derived from an EMBL/GenBank/DDBJ whole genome shotgun (WGS) entry which is preliminary data.</text>
</comment>
<evidence type="ECO:0000256" key="5">
    <source>
        <dbReference type="ARBA" id="ARBA00022553"/>
    </source>
</evidence>
<dbReference type="Gene3D" id="3.40.630.10">
    <property type="entry name" value="Zn peptidases"/>
    <property type="match status" value="2"/>
</dbReference>
<feature type="transmembrane region" description="Helical" evidence="14">
    <location>
        <begin position="745"/>
        <end position="763"/>
    </location>
</feature>
<evidence type="ECO:0000256" key="7">
    <source>
        <dbReference type="ARBA" id="ARBA00022729"/>
    </source>
</evidence>
<dbReference type="Pfam" id="PF18266">
    <property type="entry name" value="Ncstrn_small"/>
    <property type="match status" value="2"/>
</dbReference>
<keyword evidence="10 14" id="KW-1133">Transmembrane helix</keyword>
<dbReference type="InterPro" id="IPR021663">
    <property type="entry name" value="CD3_zeta/IgE_Fc_rcpt_gamma"/>
</dbReference>
<dbReference type="GO" id="GO:0007219">
    <property type="term" value="P:Notch signaling pathway"/>
    <property type="evidence" value="ECO:0007669"/>
    <property type="project" value="UniProtKB-KW"/>
</dbReference>
<evidence type="ECO:0000256" key="3">
    <source>
        <dbReference type="ARBA" id="ARBA00015303"/>
    </source>
</evidence>
<dbReference type="GO" id="GO:0098797">
    <property type="term" value="C:plasma membrane protein complex"/>
    <property type="evidence" value="ECO:0007669"/>
    <property type="project" value="UniProtKB-ARBA"/>
</dbReference>
<keyword evidence="5" id="KW-0597">Phosphoprotein</keyword>
<evidence type="ECO:0000256" key="9">
    <source>
        <dbReference type="ARBA" id="ARBA00022976"/>
    </source>
</evidence>
<keyword evidence="11 14" id="KW-0472">Membrane</keyword>
<keyword evidence="7" id="KW-0732">Signal</keyword>
<dbReference type="GO" id="GO:0007220">
    <property type="term" value="P:Notch receptor processing"/>
    <property type="evidence" value="ECO:0007669"/>
    <property type="project" value="TreeGrafter"/>
</dbReference>
<evidence type="ECO:0000256" key="6">
    <source>
        <dbReference type="ARBA" id="ARBA00022692"/>
    </source>
</evidence>
<dbReference type="SUPFAM" id="SSF53187">
    <property type="entry name" value="Zn-dependent exopeptidases"/>
    <property type="match status" value="2"/>
</dbReference>
<name>A0A498N2H5_LABRO</name>
<evidence type="ECO:0000256" key="2">
    <source>
        <dbReference type="ARBA" id="ARBA00007717"/>
    </source>
</evidence>
<reference evidence="16 17" key="1">
    <citation type="submission" date="2018-03" db="EMBL/GenBank/DDBJ databases">
        <title>Draft genome sequence of Rohu Carp (Labeo rohita).</title>
        <authorList>
            <person name="Das P."/>
            <person name="Kushwaha B."/>
            <person name="Joshi C.G."/>
            <person name="Kumar D."/>
            <person name="Nagpure N.S."/>
            <person name="Sahoo L."/>
            <person name="Das S.P."/>
            <person name="Bit A."/>
            <person name="Patnaik S."/>
            <person name="Meher P.K."/>
            <person name="Jayasankar P."/>
            <person name="Koringa P.G."/>
            <person name="Patel N.V."/>
            <person name="Hinsu A.T."/>
            <person name="Kumar R."/>
            <person name="Pandey M."/>
            <person name="Agarwal S."/>
            <person name="Srivastava S."/>
            <person name="Singh M."/>
            <person name="Iquebal M.A."/>
            <person name="Jaiswal S."/>
            <person name="Angadi U.B."/>
            <person name="Kumar N."/>
            <person name="Raza M."/>
            <person name="Shah T.M."/>
            <person name="Rai A."/>
            <person name="Jena J.K."/>
        </authorList>
    </citation>
    <scope>NUCLEOTIDE SEQUENCE [LARGE SCALE GENOMIC DNA]</scope>
    <source>
        <strain evidence="16">DASCIFA01</strain>
        <tissue evidence="16">Testis</tissue>
    </source>
</reference>
<organism evidence="16 17">
    <name type="scientific">Labeo rohita</name>
    <name type="common">Indian major carp</name>
    <name type="synonym">Cyprinus rohita</name>
    <dbReference type="NCBI Taxonomy" id="84645"/>
    <lineage>
        <taxon>Eukaryota</taxon>
        <taxon>Metazoa</taxon>
        <taxon>Chordata</taxon>
        <taxon>Craniata</taxon>
        <taxon>Vertebrata</taxon>
        <taxon>Euteleostomi</taxon>
        <taxon>Actinopterygii</taxon>
        <taxon>Neopterygii</taxon>
        <taxon>Teleostei</taxon>
        <taxon>Ostariophysi</taxon>
        <taxon>Cypriniformes</taxon>
        <taxon>Cyprinidae</taxon>
        <taxon>Labeoninae</taxon>
        <taxon>Labeonini</taxon>
        <taxon>Labeo</taxon>
    </lineage>
</organism>
<evidence type="ECO:0000259" key="15">
    <source>
        <dbReference type="Pfam" id="PF18266"/>
    </source>
</evidence>
<dbReference type="Proteomes" id="UP000290572">
    <property type="component" value="Unassembled WGS sequence"/>
</dbReference>
<dbReference type="InterPro" id="IPR008710">
    <property type="entry name" value="Nicastrin"/>
</dbReference>
<keyword evidence="12" id="KW-0675">Receptor</keyword>
<evidence type="ECO:0000256" key="10">
    <source>
        <dbReference type="ARBA" id="ARBA00022989"/>
    </source>
</evidence>
<comment type="subcellular location">
    <subcellularLocation>
        <location evidence="1">Cell membrane</location>
        <topology evidence="1">Single-pass type I membrane protein</topology>
    </subcellularLocation>
</comment>
<dbReference type="GO" id="GO:0002376">
    <property type="term" value="P:immune system process"/>
    <property type="evidence" value="ECO:0007669"/>
    <property type="project" value="UniProtKB-KW"/>
</dbReference>
<evidence type="ECO:0000256" key="13">
    <source>
        <dbReference type="ARBA" id="ARBA00023180"/>
    </source>
</evidence>
<sequence>MNATHQIGCQSSISGDTGVLHVLETESDLDWILSTGPHPPYMVILETAFFNRCRNTCLSVCLSCLCLSVSVCLISCVCPAGVYSEKNAPELANCNVTVWNPLGNGLSYEDFAFPVFALKDENQTQVIRKVCVFLVEVLCDPLSDFNVWTSTRPLNSSSKGHAPNESVVIAATRLDGRSFFWEQAPAAEGTVSGIVTLLAAIQALYPVTQEAPPPRNIFFTFFQGEAFDYIGSSKMVYDMEKNDFVINLNNVHSMLEIGQKNAPELANCNVTVWNPLGNGLSYEDFAFPVFALKDENQTQVIRKVCVFLVEVLCDPLSDFNVWTSTRPLNSSSKGHAPNESVVIAATRLDGRSFFWEQAPAAEGTVSGIVTLLAAIQALYPVTQEAPPPRNIFFTFFQGEAFDYIGSSKMVYDMEKNDFVINLNNVHSMLEIGQIGLRQGKNLWMHSDPVSRRNTSVDAENLNTASAGLNVTLDQPSFSQPLPPSSFQRFLRARQIPGLVLADHEMSFNNRHYESMYDDAENMNVTYPPNLSPDEQLVYETEAAKSLAEVATLVARSLYMQAGGENKSLSSITADPKIVAQLLYGFLVQKNNSWFRSLLPPEVTKKGDNSILSSGPPQFYIGLGPRIHGPVHSVTRFVQYILANLTGSVTNLTESECQNPSEVHTENKDFFSYFWVSGPASVNGTEEPFCVRASVRLSKAVSPAFELLQYGSRDYSTWTESRWKSIRARIFLVASRELEDNGQVCYILDGILIVYGIVLTVLYCRLKMRSSGKKALSEKGDADIYQDLGRRDADTYDTLHQGKKKPLA</sequence>
<evidence type="ECO:0000256" key="12">
    <source>
        <dbReference type="ARBA" id="ARBA00023170"/>
    </source>
</evidence>
<keyword evidence="17" id="KW-1185">Reference proteome</keyword>
<proteinExistence type="inferred from homology"/>
<evidence type="ECO:0000256" key="1">
    <source>
        <dbReference type="ARBA" id="ARBA00004251"/>
    </source>
</evidence>
<dbReference type="AlphaFoldDB" id="A0A498N2H5"/>
<evidence type="ECO:0000256" key="8">
    <source>
        <dbReference type="ARBA" id="ARBA00022859"/>
    </source>
</evidence>
<dbReference type="Pfam" id="PF11628">
    <property type="entry name" value="TCR_zetazeta"/>
    <property type="match status" value="1"/>
</dbReference>
<dbReference type="InterPro" id="IPR041084">
    <property type="entry name" value="Ncstrn_small"/>
</dbReference>
<evidence type="ECO:0000256" key="4">
    <source>
        <dbReference type="ARBA" id="ARBA00022475"/>
    </source>
</evidence>
<dbReference type="STRING" id="84645.A0A498N2H5"/>
<comment type="similarity">
    <text evidence="2">Belongs to the nicastrin family.</text>
</comment>
<dbReference type="PANTHER" id="PTHR21092">
    <property type="entry name" value="NICASTRIN"/>
    <property type="match status" value="1"/>
</dbReference>
<dbReference type="GO" id="GO:0016485">
    <property type="term" value="P:protein processing"/>
    <property type="evidence" value="ECO:0007669"/>
    <property type="project" value="InterPro"/>
</dbReference>
<keyword evidence="6 14" id="KW-0812">Transmembrane</keyword>
<dbReference type="PANTHER" id="PTHR21092:SF0">
    <property type="entry name" value="NICASTRIN"/>
    <property type="match status" value="1"/>
</dbReference>
<evidence type="ECO:0000256" key="11">
    <source>
        <dbReference type="ARBA" id="ARBA00023136"/>
    </source>
</evidence>
<accession>A0A498N2H5</accession>
<dbReference type="Pfam" id="PF05450">
    <property type="entry name" value="Nicastrin"/>
    <property type="match status" value="2"/>
</dbReference>